<evidence type="ECO:0000313" key="1">
    <source>
        <dbReference type="EMBL" id="KAK3183154.1"/>
    </source>
</evidence>
<dbReference type="PANTHER" id="PTHR33116">
    <property type="entry name" value="REVERSE TRANSCRIPTASE ZINC-BINDING DOMAIN-CONTAINING PROTEIN-RELATED-RELATED"/>
    <property type="match status" value="1"/>
</dbReference>
<proteinExistence type="predicted"/>
<protein>
    <recommendedName>
        <fullName evidence="3">Reverse transcriptase zinc-binding domain-containing protein</fullName>
    </recommendedName>
</protein>
<dbReference type="Proteomes" id="UP001281410">
    <property type="component" value="Unassembled WGS sequence"/>
</dbReference>
<keyword evidence="2" id="KW-1185">Reference proteome</keyword>
<reference evidence="1" key="1">
    <citation type="journal article" date="2023" name="Plant J.">
        <title>Genome sequences and population genomics provide insights into the demographic history, inbreeding, and mutation load of two 'living fossil' tree species of Dipteronia.</title>
        <authorList>
            <person name="Feng Y."/>
            <person name="Comes H.P."/>
            <person name="Chen J."/>
            <person name="Zhu S."/>
            <person name="Lu R."/>
            <person name="Zhang X."/>
            <person name="Li P."/>
            <person name="Qiu J."/>
            <person name="Olsen K.M."/>
            <person name="Qiu Y."/>
        </authorList>
    </citation>
    <scope>NUCLEOTIDE SEQUENCE</scope>
    <source>
        <strain evidence="1">NBL</strain>
    </source>
</reference>
<evidence type="ECO:0000313" key="2">
    <source>
        <dbReference type="Proteomes" id="UP001281410"/>
    </source>
</evidence>
<sequence>MGFIVLKIDLAKAYDRLQWDFIKAVLNEVGIKGKLNSLIMSCISSVQFKVILNDETSNMFWPKSGIRQEYGQVPWCSLIHGRVTKDTYKEILEKAQSKLATWKSSTLSFARRCTLIKDVSSTIPIYAMQSSKLPIEICSKLDKLKWDFLWGHINENKKMHLVNWETVCLLKCKEGLGIKKTKMMNQVMLAKARWKLYHNENGLWGHLLKHKYLKGDDSVNHDDWVPDIGKLLSYATFPLSATQNSEIVSNYMAHDDWDIQMLSSVLPWHIIHRIVSIHAGRSQSGSDRAIWGLSKNGDFSVKSVYMSLFKNDEMPNWKWNFLWNLRIPPRGQNFLWILLHG</sequence>
<organism evidence="1 2">
    <name type="scientific">Dipteronia sinensis</name>
    <dbReference type="NCBI Taxonomy" id="43782"/>
    <lineage>
        <taxon>Eukaryota</taxon>
        <taxon>Viridiplantae</taxon>
        <taxon>Streptophyta</taxon>
        <taxon>Embryophyta</taxon>
        <taxon>Tracheophyta</taxon>
        <taxon>Spermatophyta</taxon>
        <taxon>Magnoliopsida</taxon>
        <taxon>eudicotyledons</taxon>
        <taxon>Gunneridae</taxon>
        <taxon>Pentapetalae</taxon>
        <taxon>rosids</taxon>
        <taxon>malvids</taxon>
        <taxon>Sapindales</taxon>
        <taxon>Sapindaceae</taxon>
        <taxon>Hippocastanoideae</taxon>
        <taxon>Acereae</taxon>
        <taxon>Dipteronia</taxon>
    </lineage>
</organism>
<dbReference type="EMBL" id="JANJYJ010000010">
    <property type="protein sequence ID" value="KAK3183154.1"/>
    <property type="molecule type" value="Genomic_DNA"/>
</dbReference>
<gene>
    <name evidence="1" type="ORF">Dsin_030440</name>
</gene>
<dbReference type="PANTHER" id="PTHR33116:SF78">
    <property type="entry name" value="OS12G0587133 PROTEIN"/>
    <property type="match status" value="1"/>
</dbReference>
<dbReference type="AlphaFoldDB" id="A0AAE0DRB0"/>
<evidence type="ECO:0008006" key="3">
    <source>
        <dbReference type="Google" id="ProtNLM"/>
    </source>
</evidence>
<accession>A0AAE0DRB0</accession>
<comment type="caution">
    <text evidence="1">The sequence shown here is derived from an EMBL/GenBank/DDBJ whole genome shotgun (WGS) entry which is preliminary data.</text>
</comment>
<name>A0AAE0DRB0_9ROSI</name>